<feature type="chain" id="PRO_5035308438" evidence="3">
    <location>
        <begin position="22"/>
        <end position="450"/>
    </location>
</feature>
<dbReference type="PROSITE" id="PS51257">
    <property type="entry name" value="PROKAR_LIPOPROTEIN"/>
    <property type="match status" value="1"/>
</dbReference>
<keyword evidence="3" id="KW-0732">Signal</keyword>
<protein>
    <submittedName>
        <fullName evidence="4">Pectate lyase C</fullName>
    </submittedName>
</protein>
<keyword evidence="5" id="KW-1185">Reference proteome</keyword>
<dbReference type="Proteomes" id="UP000601768">
    <property type="component" value="Unassembled WGS sequence"/>
</dbReference>
<evidence type="ECO:0000313" key="5">
    <source>
        <dbReference type="Proteomes" id="UP000601768"/>
    </source>
</evidence>
<dbReference type="GO" id="GO:0046872">
    <property type="term" value="F:metal ion binding"/>
    <property type="evidence" value="ECO:0007669"/>
    <property type="project" value="UniProtKB-KW"/>
</dbReference>
<accession>A0A8J6IUH0</accession>
<organism evidence="4 5">
    <name type="scientific">Neptunicella marina</name>
    <dbReference type="NCBI Taxonomy" id="2125989"/>
    <lineage>
        <taxon>Bacteria</taxon>
        <taxon>Pseudomonadati</taxon>
        <taxon>Pseudomonadota</taxon>
        <taxon>Gammaproteobacteria</taxon>
        <taxon>Alteromonadales</taxon>
        <taxon>Alteromonadaceae</taxon>
        <taxon>Neptunicella</taxon>
    </lineage>
</organism>
<sequence>MTTLTKLLALCLSLSVFSCPAQTVTQDKRLAFPGAEGFGKYTQGGRGGRVIVVDSLDDSTKARPGTLRYAVKAQGPRIVVFNVSGVINLVKPLEISEDYITIAGQTSPKGIVISGSETQIDADEVIIRYMRFRPGSVHHQGDAVTGKRHKNIIIDHCSLSWANDEVASFYNNQNFTLQYSLISESLNHAGHKKGAHGYGGIWGGANASFVNNVLAHHSSRNPRLNGYRLRPNYPQALELVDVRNNVIYNWSHNSAYGNEGGRFNLVNNVFKPGPADGERRFFQLGKTTDKGDRGQAYLRGNQMIGEAAMSTNNRLGVEVKDQKHAKISTVDAIKDNFLVDAAFVSPKWQEDYPEQTAEQAFKTLIVEGDVGANRNRHGFFQDTVDQNVLNDIVTGTARVGTGIIDSELQVIKSWQAYAEEFASETASSIPDEILTNSQKAQQWIDTLGSF</sequence>
<evidence type="ECO:0000313" key="4">
    <source>
        <dbReference type="EMBL" id="MBC3765688.1"/>
    </source>
</evidence>
<dbReference type="Gene3D" id="2.160.20.10">
    <property type="entry name" value="Single-stranded right-handed beta-helix, Pectin lyase-like"/>
    <property type="match status" value="1"/>
</dbReference>
<evidence type="ECO:0000256" key="3">
    <source>
        <dbReference type="SAM" id="SignalP"/>
    </source>
</evidence>
<dbReference type="InterPro" id="IPR052063">
    <property type="entry name" value="Polysaccharide_Lyase_1"/>
</dbReference>
<reference evidence="4" key="2">
    <citation type="submission" date="2020-08" db="EMBL/GenBank/DDBJ databases">
        <authorList>
            <person name="Lai Q."/>
        </authorList>
    </citation>
    <scope>NUCLEOTIDE SEQUENCE</scope>
    <source>
        <strain evidence="4">S27-2</strain>
    </source>
</reference>
<keyword evidence="1" id="KW-0479">Metal-binding</keyword>
<dbReference type="AlphaFoldDB" id="A0A8J6IUH0"/>
<comment type="caution">
    <text evidence="4">The sequence shown here is derived from an EMBL/GenBank/DDBJ whole genome shotgun (WGS) entry which is preliminary data.</text>
</comment>
<gene>
    <name evidence="4" type="ORF">H8B19_07350</name>
</gene>
<dbReference type="PANTHER" id="PTHR42970:SF1">
    <property type="entry name" value="PECTATE LYASE C-RELATED"/>
    <property type="match status" value="1"/>
</dbReference>
<evidence type="ECO:0000256" key="1">
    <source>
        <dbReference type="ARBA" id="ARBA00022723"/>
    </source>
</evidence>
<dbReference type="SUPFAM" id="SSF51126">
    <property type="entry name" value="Pectin lyase-like"/>
    <property type="match status" value="1"/>
</dbReference>
<dbReference type="RefSeq" id="WP_186506147.1">
    <property type="nucleotide sequence ID" value="NZ_JACNEP010000004.1"/>
</dbReference>
<feature type="signal peptide" evidence="3">
    <location>
        <begin position="1"/>
        <end position="21"/>
    </location>
</feature>
<dbReference type="GO" id="GO:0016829">
    <property type="term" value="F:lyase activity"/>
    <property type="evidence" value="ECO:0007669"/>
    <property type="project" value="UniProtKB-KW"/>
</dbReference>
<name>A0A8J6IUH0_9ALTE</name>
<dbReference type="EMBL" id="JACNEP010000004">
    <property type="protein sequence ID" value="MBC3765688.1"/>
    <property type="molecule type" value="Genomic_DNA"/>
</dbReference>
<keyword evidence="4" id="KW-0456">Lyase</keyword>
<dbReference type="InterPro" id="IPR012334">
    <property type="entry name" value="Pectin_lyas_fold"/>
</dbReference>
<evidence type="ECO:0000256" key="2">
    <source>
        <dbReference type="ARBA" id="ARBA00023180"/>
    </source>
</evidence>
<proteinExistence type="predicted"/>
<reference evidence="4" key="1">
    <citation type="journal article" date="2018" name="Int. J. Syst. Evol. Microbiol.">
        <title>Neptunicella marina gen. nov., sp. nov., isolated from surface seawater.</title>
        <authorList>
            <person name="Liu X."/>
            <person name="Lai Q."/>
            <person name="Du Y."/>
            <person name="Zhang X."/>
            <person name="Liu Z."/>
            <person name="Sun F."/>
            <person name="Shao Z."/>
        </authorList>
    </citation>
    <scope>NUCLEOTIDE SEQUENCE</scope>
    <source>
        <strain evidence="4">S27-2</strain>
    </source>
</reference>
<dbReference type="InterPro" id="IPR011050">
    <property type="entry name" value="Pectin_lyase_fold/virulence"/>
</dbReference>
<dbReference type="PANTHER" id="PTHR42970">
    <property type="entry name" value="PECTATE LYASE C-RELATED"/>
    <property type="match status" value="1"/>
</dbReference>
<keyword evidence="2" id="KW-0325">Glycoprotein</keyword>